<evidence type="ECO:0000313" key="2">
    <source>
        <dbReference type="Proteomes" id="UP000036520"/>
    </source>
</evidence>
<organism evidence="1 2">
    <name type="scientific">Cyclobacterium amurskyense</name>
    <dbReference type="NCBI Taxonomy" id="320787"/>
    <lineage>
        <taxon>Bacteria</taxon>
        <taxon>Pseudomonadati</taxon>
        <taxon>Bacteroidota</taxon>
        <taxon>Cytophagia</taxon>
        <taxon>Cytophagales</taxon>
        <taxon>Cyclobacteriaceae</taxon>
        <taxon>Cyclobacterium</taxon>
    </lineage>
</organism>
<dbReference type="KEGG" id="camu:CA2015_2877"/>
<accession>A0A0H4PDE7</accession>
<dbReference type="Proteomes" id="UP000036520">
    <property type="component" value="Chromosome"/>
</dbReference>
<protein>
    <submittedName>
        <fullName evidence="1">Uncharacterized protein</fullName>
    </submittedName>
</protein>
<keyword evidence="2" id="KW-1185">Reference proteome</keyword>
<gene>
    <name evidence="1" type="ORF">CA2015_2877</name>
</gene>
<name>A0A0H4PDE7_9BACT</name>
<dbReference type="AlphaFoldDB" id="A0A0H4PDE7"/>
<sequence>MFIRRKRNASGSFSVQIIQKVGRINKVVKTMGCSSDGSELDTMEREARSEIDRLRGQVTIFYQSKEH</sequence>
<evidence type="ECO:0000313" key="1">
    <source>
        <dbReference type="EMBL" id="AKP52284.1"/>
    </source>
</evidence>
<dbReference type="RefSeq" id="WP_048642521.1">
    <property type="nucleotide sequence ID" value="NZ_CP012040.1"/>
</dbReference>
<proteinExistence type="predicted"/>
<dbReference type="EMBL" id="CP012040">
    <property type="protein sequence ID" value="AKP52284.1"/>
    <property type="molecule type" value="Genomic_DNA"/>
</dbReference>
<dbReference type="OrthoDB" id="740398at2"/>
<reference evidence="1 2" key="1">
    <citation type="submission" date="2015-07" db="EMBL/GenBank/DDBJ databases">
        <authorList>
            <person name="Kim K.M."/>
        </authorList>
    </citation>
    <scope>NUCLEOTIDE SEQUENCE [LARGE SCALE GENOMIC DNA]</scope>
    <source>
        <strain evidence="1 2">KCTC 12363</strain>
    </source>
</reference>